<dbReference type="AlphaFoldDB" id="A0A7R9BBV4"/>
<keyword evidence="5" id="KW-0175">Coiled coil</keyword>
<dbReference type="EMBL" id="CAJPEX010000013">
    <property type="protein sequence ID" value="CAG0912390.1"/>
    <property type="molecule type" value="Genomic_DNA"/>
</dbReference>
<protein>
    <submittedName>
        <fullName evidence="7">Uncharacterized protein</fullName>
    </submittedName>
</protein>
<gene>
    <name evidence="7" type="ORF">NMOB1V02_LOCUS180</name>
</gene>
<evidence type="ECO:0000256" key="2">
    <source>
        <dbReference type="ARBA" id="ARBA00022490"/>
    </source>
</evidence>
<feature type="region of interest" description="Disordered" evidence="6">
    <location>
        <begin position="570"/>
        <end position="616"/>
    </location>
</feature>
<keyword evidence="3" id="KW-0597">Phosphoprotein</keyword>
<proteinExistence type="inferred from homology"/>
<dbReference type="EMBL" id="OA882050">
    <property type="protein sequence ID" value="CAD7272238.1"/>
    <property type="molecule type" value="Genomic_DNA"/>
</dbReference>
<dbReference type="GO" id="GO:0003779">
    <property type="term" value="F:actin binding"/>
    <property type="evidence" value="ECO:0007669"/>
    <property type="project" value="TreeGrafter"/>
</dbReference>
<keyword evidence="2" id="KW-0963">Cytoplasm</keyword>
<keyword evidence="8" id="KW-1185">Reference proteome</keyword>
<feature type="compositionally biased region" description="Basic and acidic residues" evidence="6">
    <location>
        <begin position="595"/>
        <end position="616"/>
    </location>
</feature>
<feature type="region of interest" description="Disordered" evidence="6">
    <location>
        <begin position="1"/>
        <end position="97"/>
    </location>
</feature>
<dbReference type="GO" id="GO:0030018">
    <property type="term" value="C:Z disc"/>
    <property type="evidence" value="ECO:0007669"/>
    <property type="project" value="TreeGrafter"/>
</dbReference>
<dbReference type="Proteomes" id="UP000678499">
    <property type="component" value="Unassembled WGS sequence"/>
</dbReference>
<comment type="subcellular location">
    <subcellularLocation>
        <location evidence="1">Cytoplasm</location>
    </subcellularLocation>
</comment>
<sequence>MEESGDQLTLQSTDLPVPVKCEGTDGVAAESAAMDESSAGIEAGPEKAPEPEAAPEAAVEPEVAAVAVSPPDSLAIPRDASSADINQKSPNAEIEQGSIKDQLHEIISEIEKDIKARLPFCLIRVPDKHDLRGPTISLDDMTSTKLPGYPDRLSISTNQTQTTHNTKTFNGMTLFKVNRPFSALCDSTPGKVWTPTSDTYSHEPVAVVDSSRDQENVSNAEETGQNKTSGAEFGNLAAGLIYPSAGQTENKENVSETEQTPLDSHFEGPSSNSERRFSLEKIMQPANDAVLIAPRRRKMFGSSSFYNEPRNIYPTVEEQFELARRISESLSADDNKTSKGQTMYVKRKKRSVKWITESPDRMTEPPPLANTTTTSLETHSFEQQSTSETSTHSTSVVSAGEAPGNQDVEGIHRTPSLKFVLNPTHVKDALSLRNSAIYNDHAKLSPEVFSDLVKDLNSPVGKGAQLFAKRKKKAEKWIVDETTVRTNPAGITEENKAEVPVVQPLTTPVLPHHPPVTPLGHLIMEQNQEIEKRLQQLKANKVKLVKSPWEAALETGSVDTAFTAEPLLPFSTTPQGASQPVMNRTLDDSSISHNGDVKMRQARPRDKSQRPFSMREHSCDTILNSFPRGWDPNRTMSNLPRSIHRPMFSPGHLQHLEPEPAVQHSPKQQQHLILDPRVEPLAQCPGVQQHVPKHDDASLKHVHRRSMADFGNYNTMPRGWEKVQRWTHRYSSKGGQMLILFHRQAGHERHKS</sequence>
<feature type="compositionally biased region" description="Low complexity" evidence="6">
    <location>
        <begin position="28"/>
        <end position="43"/>
    </location>
</feature>
<feature type="compositionally biased region" description="Low complexity" evidence="6">
    <location>
        <begin position="381"/>
        <end position="398"/>
    </location>
</feature>
<dbReference type="PANTHER" id="PTHR24217">
    <property type="entry name" value="PUTATIVE-RELATED"/>
    <property type="match status" value="1"/>
</dbReference>
<name>A0A7R9BBV4_9CRUS</name>
<evidence type="ECO:0000256" key="4">
    <source>
        <dbReference type="ARBA" id="ARBA00038161"/>
    </source>
</evidence>
<feature type="coiled-coil region" evidence="5">
    <location>
        <begin position="520"/>
        <end position="547"/>
    </location>
</feature>
<dbReference type="OrthoDB" id="300641at2759"/>
<feature type="compositionally biased region" description="Low complexity" evidence="6">
    <location>
        <begin position="54"/>
        <end position="71"/>
    </location>
</feature>
<feature type="region of interest" description="Disordered" evidence="6">
    <location>
        <begin position="245"/>
        <end position="272"/>
    </location>
</feature>
<comment type="similarity">
    <text evidence="4">Belongs to the synaptopodin family.</text>
</comment>
<feature type="compositionally biased region" description="Polar residues" evidence="6">
    <location>
        <begin position="216"/>
        <end position="229"/>
    </location>
</feature>
<dbReference type="GO" id="GO:0005634">
    <property type="term" value="C:nucleus"/>
    <property type="evidence" value="ECO:0007669"/>
    <property type="project" value="TreeGrafter"/>
</dbReference>
<evidence type="ECO:0000256" key="1">
    <source>
        <dbReference type="ARBA" id="ARBA00004496"/>
    </source>
</evidence>
<feature type="compositionally biased region" description="Polar residues" evidence="6">
    <location>
        <begin position="570"/>
        <end position="593"/>
    </location>
</feature>
<feature type="compositionally biased region" description="Polar residues" evidence="6">
    <location>
        <begin position="1"/>
        <end position="14"/>
    </location>
</feature>
<feature type="region of interest" description="Disordered" evidence="6">
    <location>
        <begin position="208"/>
        <end position="231"/>
    </location>
</feature>
<reference evidence="7" key="1">
    <citation type="submission" date="2020-11" db="EMBL/GenBank/DDBJ databases">
        <authorList>
            <person name="Tran Van P."/>
        </authorList>
    </citation>
    <scope>NUCLEOTIDE SEQUENCE</scope>
</reference>
<feature type="region of interest" description="Disordered" evidence="6">
    <location>
        <begin position="355"/>
        <end position="410"/>
    </location>
</feature>
<evidence type="ECO:0000313" key="7">
    <source>
        <dbReference type="EMBL" id="CAD7272238.1"/>
    </source>
</evidence>
<dbReference type="GO" id="GO:0015629">
    <property type="term" value="C:actin cytoskeleton"/>
    <property type="evidence" value="ECO:0007669"/>
    <property type="project" value="TreeGrafter"/>
</dbReference>
<dbReference type="PANTHER" id="PTHR24217:SF0">
    <property type="entry name" value="PDZ DOMAIN-CONTAINING PROTEIN"/>
    <property type="match status" value="1"/>
</dbReference>
<dbReference type="InterPro" id="IPR051976">
    <property type="entry name" value="Synaptopodin_domain"/>
</dbReference>
<accession>A0A7R9BBV4</accession>
<evidence type="ECO:0000256" key="5">
    <source>
        <dbReference type="SAM" id="Coils"/>
    </source>
</evidence>
<evidence type="ECO:0000256" key="6">
    <source>
        <dbReference type="SAM" id="MobiDB-lite"/>
    </source>
</evidence>
<dbReference type="GO" id="GO:0032233">
    <property type="term" value="P:positive regulation of actin filament bundle assembly"/>
    <property type="evidence" value="ECO:0007669"/>
    <property type="project" value="TreeGrafter"/>
</dbReference>
<organism evidence="7">
    <name type="scientific">Notodromas monacha</name>
    <dbReference type="NCBI Taxonomy" id="399045"/>
    <lineage>
        <taxon>Eukaryota</taxon>
        <taxon>Metazoa</taxon>
        <taxon>Ecdysozoa</taxon>
        <taxon>Arthropoda</taxon>
        <taxon>Crustacea</taxon>
        <taxon>Oligostraca</taxon>
        <taxon>Ostracoda</taxon>
        <taxon>Podocopa</taxon>
        <taxon>Podocopida</taxon>
        <taxon>Cypridocopina</taxon>
        <taxon>Cypridoidea</taxon>
        <taxon>Cyprididae</taxon>
        <taxon>Notodromas</taxon>
    </lineage>
</organism>
<evidence type="ECO:0000256" key="3">
    <source>
        <dbReference type="ARBA" id="ARBA00022553"/>
    </source>
</evidence>
<evidence type="ECO:0000313" key="8">
    <source>
        <dbReference type="Proteomes" id="UP000678499"/>
    </source>
</evidence>